<accession>A0AAD7CKR4</accession>
<organism evidence="1 2">
    <name type="scientific">Roridomyces roridus</name>
    <dbReference type="NCBI Taxonomy" id="1738132"/>
    <lineage>
        <taxon>Eukaryota</taxon>
        <taxon>Fungi</taxon>
        <taxon>Dikarya</taxon>
        <taxon>Basidiomycota</taxon>
        <taxon>Agaricomycotina</taxon>
        <taxon>Agaricomycetes</taxon>
        <taxon>Agaricomycetidae</taxon>
        <taxon>Agaricales</taxon>
        <taxon>Marasmiineae</taxon>
        <taxon>Mycenaceae</taxon>
        <taxon>Roridomyces</taxon>
    </lineage>
</organism>
<dbReference type="Proteomes" id="UP001221142">
    <property type="component" value="Unassembled WGS sequence"/>
</dbReference>
<evidence type="ECO:0000313" key="2">
    <source>
        <dbReference type="Proteomes" id="UP001221142"/>
    </source>
</evidence>
<dbReference type="EMBL" id="JARKIF010000001">
    <property type="protein sequence ID" value="KAJ7651226.1"/>
    <property type="molecule type" value="Genomic_DNA"/>
</dbReference>
<evidence type="ECO:0000313" key="1">
    <source>
        <dbReference type="EMBL" id="KAJ7651226.1"/>
    </source>
</evidence>
<dbReference type="AlphaFoldDB" id="A0AAD7CKR4"/>
<name>A0AAD7CKR4_9AGAR</name>
<sequence length="658" mass="74265">MLPDEIVSEILSPALTVPEDLFSDTSGTSPFADYTPSTSAYLLVCKDWLRVGTPLLYNVVVLRSKAQTIALAVVLKDNPEFGRFIKKLRVEGGYGAAMQTILKSAPNVTDLCLSLSIWSSDSTNGLCKGLSLVDPHRFIVVDPIQDYICKNKQSDALRQSVLACIRSTWQNLRIFVYPYGGNTNLGTPEVWIKRAQDLSEALLDSRVHTIALSGDFWSHIPAFIHSLCGIPSLQLLEFQHPMNRYDHFLISQIDTNPLLKKLAKYTLRTTEVAPNIEPDIAPSLNPNFIPMGSATEETREVLWRRVLYFAMRVEERRFSSERRRHGEVSKYFHRLGLVYMYDSIRLDSPSTCGALQKQLEGHPQLGSFIRYIFTDPSYDFRGPIYDALFAILKRTTHLEVFVPLSKITRRTISMEILNLMGQTAGKSIRKLATTLEYHQVLSVDVFEPFEALSDLAIGGTGLGLAPTQSGFPSDALKRLHTLCIFDDSSGNFFRLFTNMRLQSLRSLSLPYYIPDKAALTELLAAHGPNLVHLIVAQVKAFKLLDFCPNLLDVQVNRECDLRLLIPSAPHNTLSKIIIEDFPAYIDLKALLKFDSSKFPALREIQLRRLRWPITEHEISKSLVVPFAESLLQKNIQLVNVDGKDWTPRLKAGFRVHKS</sequence>
<gene>
    <name evidence="1" type="ORF">FB45DRAFT_1051003</name>
</gene>
<protein>
    <submittedName>
        <fullName evidence="1">Uncharacterized protein</fullName>
    </submittedName>
</protein>
<proteinExistence type="predicted"/>
<keyword evidence="2" id="KW-1185">Reference proteome</keyword>
<reference evidence="1" key="1">
    <citation type="submission" date="2023-03" db="EMBL/GenBank/DDBJ databases">
        <title>Massive genome expansion in bonnet fungi (Mycena s.s.) driven by repeated elements and novel gene families across ecological guilds.</title>
        <authorList>
            <consortium name="Lawrence Berkeley National Laboratory"/>
            <person name="Harder C.B."/>
            <person name="Miyauchi S."/>
            <person name="Viragh M."/>
            <person name="Kuo A."/>
            <person name="Thoen E."/>
            <person name="Andreopoulos B."/>
            <person name="Lu D."/>
            <person name="Skrede I."/>
            <person name="Drula E."/>
            <person name="Henrissat B."/>
            <person name="Morin E."/>
            <person name="Kohler A."/>
            <person name="Barry K."/>
            <person name="LaButti K."/>
            <person name="Morin E."/>
            <person name="Salamov A."/>
            <person name="Lipzen A."/>
            <person name="Mereny Z."/>
            <person name="Hegedus B."/>
            <person name="Baldrian P."/>
            <person name="Stursova M."/>
            <person name="Weitz H."/>
            <person name="Taylor A."/>
            <person name="Grigoriev I.V."/>
            <person name="Nagy L.G."/>
            <person name="Martin F."/>
            <person name="Kauserud H."/>
        </authorList>
    </citation>
    <scope>NUCLEOTIDE SEQUENCE</scope>
    <source>
        <strain evidence="1">9284</strain>
    </source>
</reference>
<comment type="caution">
    <text evidence="1">The sequence shown here is derived from an EMBL/GenBank/DDBJ whole genome shotgun (WGS) entry which is preliminary data.</text>
</comment>